<keyword evidence="3" id="KW-0964">Secreted</keyword>
<dbReference type="GeneTree" id="ENSGT00940000177254"/>
<evidence type="ECO:0000313" key="7">
    <source>
        <dbReference type="Proteomes" id="UP000261540"/>
    </source>
</evidence>
<dbReference type="STRING" id="1676925.ENSPKIP00000013435"/>
<dbReference type="InterPro" id="IPR039036">
    <property type="entry name" value="Granulin_fam"/>
</dbReference>
<proteinExistence type="inferred from homology"/>
<dbReference type="SUPFAM" id="SSF57277">
    <property type="entry name" value="Granulin repeat"/>
    <property type="match status" value="1"/>
</dbReference>
<dbReference type="AlphaFoldDB" id="A0A3B3R687"/>
<dbReference type="Proteomes" id="UP000261540">
    <property type="component" value="Unplaced"/>
</dbReference>
<sequence length="86" mass="9430">MALSPALSGLPQSSIIICDMHFFCPTGNTCCQGPTGQWGCCPYSLGQCCKDGRHCCEYGFRCDWTSLKCTKGYLQFPSAHREAQPV</sequence>
<evidence type="ECO:0000256" key="4">
    <source>
        <dbReference type="ARBA" id="ARBA00023157"/>
    </source>
</evidence>
<evidence type="ECO:0000313" key="6">
    <source>
        <dbReference type="Ensembl" id="ENSPKIP00000013435.1"/>
    </source>
</evidence>
<reference evidence="6" key="1">
    <citation type="submission" date="2025-08" db="UniProtKB">
        <authorList>
            <consortium name="Ensembl"/>
        </authorList>
    </citation>
    <scope>IDENTIFICATION</scope>
</reference>
<dbReference type="Pfam" id="PF00396">
    <property type="entry name" value="Granulin"/>
    <property type="match status" value="1"/>
</dbReference>
<dbReference type="PANTHER" id="PTHR12274">
    <property type="entry name" value="GRANULIN"/>
    <property type="match status" value="1"/>
</dbReference>
<comment type="similarity">
    <text evidence="2">Belongs to the granulin family.</text>
</comment>
<dbReference type="Gene3D" id="2.10.25.160">
    <property type="entry name" value="Granulin"/>
    <property type="match status" value="1"/>
</dbReference>
<protein>
    <recommendedName>
        <fullName evidence="5">Granulins domain-containing protein</fullName>
    </recommendedName>
</protein>
<name>A0A3B3R687_9TELE</name>
<organism evidence="6 7">
    <name type="scientific">Paramormyrops kingsleyae</name>
    <dbReference type="NCBI Taxonomy" id="1676925"/>
    <lineage>
        <taxon>Eukaryota</taxon>
        <taxon>Metazoa</taxon>
        <taxon>Chordata</taxon>
        <taxon>Craniata</taxon>
        <taxon>Vertebrata</taxon>
        <taxon>Euteleostomi</taxon>
        <taxon>Actinopterygii</taxon>
        <taxon>Neopterygii</taxon>
        <taxon>Teleostei</taxon>
        <taxon>Osteoglossocephala</taxon>
        <taxon>Osteoglossomorpha</taxon>
        <taxon>Osteoglossiformes</taxon>
        <taxon>Mormyridae</taxon>
        <taxon>Paramormyrops</taxon>
    </lineage>
</organism>
<evidence type="ECO:0000259" key="5">
    <source>
        <dbReference type="SMART" id="SM00277"/>
    </source>
</evidence>
<evidence type="ECO:0000256" key="2">
    <source>
        <dbReference type="ARBA" id="ARBA00010093"/>
    </source>
</evidence>
<dbReference type="Ensembl" id="ENSPKIT00000037859.1">
    <property type="protein sequence ID" value="ENSPKIP00000013435.1"/>
    <property type="gene ID" value="ENSPKIG00000000877.1"/>
</dbReference>
<reference evidence="6" key="2">
    <citation type="submission" date="2025-09" db="UniProtKB">
        <authorList>
            <consortium name="Ensembl"/>
        </authorList>
    </citation>
    <scope>IDENTIFICATION</scope>
</reference>
<dbReference type="InterPro" id="IPR037277">
    <property type="entry name" value="Granulin_sf"/>
</dbReference>
<dbReference type="PANTHER" id="PTHR12274:SF7">
    <property type="entry name" value="GRANULINS"/>
    <property type="match status" value="1"/>
</dbReference>
<dbReference type="GO" id="GO:0005576">
    <property type="term" value="C:extracellular region"/>
    <property type="evidence" value="ECO:0007669"/>
    <property type="project" value="UniProtKB-SubCell"/>
</dbReference>
<dbReference type="SMART" id="SM00277">
    <property type="entry name" value="GRAN"/>
    <property type="match status" value="1"/>
</dbReference>
<feature type="domain" description="Granulins" evidence="5">
    <location>
        <begin position="18"/>
        <end position="69"/>
    </location>
</feature>
<dbReference type="InterPro" id="IPR000118">
    <property type="entry name" value="Granulin"/>
</dbReference>
<evidence type="ECO:0000256" key="1">
    <source>
        <dbReference type="ARBA" id="ARBA00004613"/>
    </source>
</evidence>
<comment type="subcellular location">
    <subcellularLocation>
        <location evidence="1">Secreted</location>
    </subcellularLocation>
</comment>
<keyword evidence="7" id="KW-1185">Reference proteome</keyword>
<evidence type="ECO:0000256" key="3">
    <source>
        <dbReference type="ARBA" id="ARBA00022525"/>
    </source>
</evidence>
<keyword evidence="4" id="KW-1015">Disulfide bond</keyword>
<accession>A0A3B3R687</accession>